<dbReference type="HOGENOM" id="CLU_1804617_0_0_4"/>
<evidence type="ECO:0000256" key="1">
    <source>
        <dbReference type="SAM" id="MobiDB-lite"/>
    </source>
</evidence>
<name>F8GTT5_CUPNN</name>
<dbReference type="AlphaFoldDB" id="F8GTT5"/>
<feature type="region of interest" description="Disordered" evidence="1">
    <location>
        <begin position="131"/>
        <end position="157"/>
    </location>
</feature>
<proteinExistence type="predicted"/>
<gene>
    <name evidence="2" type="ordered locus">CNE_2c23030</name>
</gene>
<protein>
    <submittedName>
        <fullName evidence="2">Uncharacterized protein</fullName>
    </submittedName>
</protein>
<accession>F8GTT5</accession>
<sequence>MWMAAVMTIATISWESVIMSAIVAGRFDSIASAEDVARTLFSRGFSVWDVSIMSVGPDTAPDRVMLAACVNNGLGSVAVDVLREAGASGLERAQGNWECGQWTDFNPARHGEPVHDGEGEYWPRPLTREAIAEESTGNEDPGSELEHFVDQKRAEHD</sequence>
<evidence type="ECO:0000313" key="2">
    <source>
        <dbReference type="EMBL" id="AEI81251.1"/>
    </source>
</evidence>
<dbReference type="Proteomes" id="UP000006798">
    <property type="component" value="Chromosome 2"/>
</dbReference>
<evidence type="ECO:0000313" key="3">
    <source>
        <dbReference type="Proteomes" id="UP000006798"/>
    </source>
</evidence>
<dbReference type="EMBL" id="CP002878">
    <property type="protein sequence ID" value="AEI81251.1"/>
    <property type="molecule type" value="Genomic_DNA"/>
</dbReference>
<dbReference type="KEGG" id="cnc:CNE_2c23030"/>
<organism evidence="2 3">
    <name type="scientific">Cupriavidus necator (strain ATCC 43291 / DSM 13513 / CCUG 52238 / LMG 8453 / N-1)</name>
    <name type="common">Ralstonia eutropha</name>
    <dbReference type="NCBI Taxonomy" id="1042878"/>
    <lineage>
        <taxon>Bacteria</taxon>
        <taxon>Pseudomonadati</taxon>
        <taxon>Pseudomonadota</taxon>
        <taxon>Betaproteobacteria</taxon>
        <taxon>Burkholderiales</taxon>
        <taxon>Burkholderiaceae</taxon>
        <taxon>Cupriavidus</taxon>
    </lineage>
</organism>
<feature type="compositionally biased region" description="Basic and acidic residues" evidence="1">
    <location>
        <begin position="144"/>
        <end position="157"/>
    </location>
</feature>
<reference evidence="2 3" key="1">
    <citation type="journal article" date="2011" name="J. Bacteriol.">
        <title>Complete genome sequence of the type strain Cupriavidus necator N-1.</title>
        <authorList>
            <person name="Poehlein A."/>
            <person name="Kusian B."/>
            <person name="Friedrich B."/>
            <person name="Daniel R."/>
            <person name="Bowien B."/>
        </authorList>
    </citation>
    <scope>NUCLEOTIDE SEQUENCE [LARGE SCALE GENOMIC DNA]</scope>
    <source>
        <strain evidence="3">ATCC 43291 / DSM 13513 / CCUG 52238 / LMG 8453 / N-1</strain>
    </source>
</reference>